<feature type="transmembrane region" description="Helical" evidence="5">
    <location>
        <begin position="51"/>
        <end position="72"/>
    </location>
</feature>
<sequence length="154" mass="16094">MTLIVVLFLVGMVLLSAEIILPGGIIGVIGGLAMLAGCVLSFSEFGVGGGAVAVLVAAVIVAIMLWLEFAVLPKTKTGRKLFLNEVISGTAGKERTINYQDCIGKTVTKLAPSGLVEIDGTKVEAFSRNGFLDEDTPIKVVATDSFRVVVIPTE</sequence>
<evidence type="ECO:0000313" key="7">
    <source>
        <dbReference type="EMBL" id="WRQ89850.1"/>
    </source>
</evidence>
<evidence type="ECO:0000313" key="8">
    <source>
        <dbReference type="Proteomes" id="UP000738431"/>
    </source>
</evidence>
<comment type="subcellular location">
    <subcellularLocation>
        <location evidence="1">Membrane</location>
        <topology evidence="1">Multi-pass membrane protein</topology>
    </subcellularLocation>
</comment>
<evidence type="ECO:0000256" key="5">
    <source>
        <dbReference type="SAM" id="Phobius"/>
    </source>
</evidence>
<evidence type="ECO:0000256" key="2">
    <source>
        <dbReference type="ARBA" id="ARBA00022692"/>
    </source>
</evidence>
<evidence type="ECO:0000259" key="6">
    <source>
        <dbReference type="Pfam" id="PF01957"/>
    </source>
</evidence>
<gene>
    <name evidence="7" type="ORF">K1X11_010575</name>
</gene>
<organism evidence="7 8">
    <name type="scientific">Actomonas aquatica</name>
    <dbReference type="NCBI Taxonomy" id="2866162"/>
    <lineage>
        <taxon>Bacteria</taxon>
        <taxon>Pseudomonadati</taxon>
        <taxon>Verrucomicrobiota</taxon>
        <taxon>Opitutia</taxon>
        <taxon>Opitutales</taxon>
        <taxon>Opitutaceae</taxon>
        <taxon>Actomonas</taxon>
    </lineage>
</organism>
<dbReference type="EMBL" id="CP139781">
    <property type="protein sequence ID" value="WRQ89850.1"/>
    <property type="molecule type" value="Genomic_DNA"/>
</dbReference>
<dbReference type="Gene3D" id="2.40.50.140">
    <property type="entry name" value="Nucleic acid-binding proteins"/>
    <property type="match status" value="1"/>
</dbReference>
<dbReference type="InterPro" id="IPR012340">
    <property type="entry name" value="NA-bd_OB-fold"/>
</dbReference>
<dbReference type="Proteomes" id="UP000738431">
    <property type="component" value="Chromosome"/>
</dbReference>
<feature type="domain" description="NfeD-like C-terminal" evidence="6">
    <location>
        <begin position="104"/>
        <end position="150"/>
    </location>
</feature>
<dbReference type="InterPro" id="IPR002810">
    <property type="entry name" value="NfeD-like_C"/>
</dbReference>
<proteinExistence type="predicted"/>
<dbReference type="RefSeq" id="WP_221032308.1">
    <property type="nucleotide sequence ID" value="NZ_CP139781.1"/>
</dbReference>
<keyword evidence="8" id="KW-1185">Reference proteome</keyword>
<keyword evidence="2 5" id="KW-0812">Transmembrane</keyword>
<accession>A0ABZ1CHW3</accession>
<protein>
    <submittedName>
        <fullName evidence="7">NfeD family protein</fullName>
    </submittedName>
</protein>
<dbReference type="PANTHER" id="PTHR33507">
    <property type="entry name" value="INNER MEMBRANE PROTEIN YBBJ"/>
    <property type="match status" value="1"/>
</dbReference>
<keyword evidence="3 5" id="KW-1133">Transmembrane helix</keyword>
<dbReference type="InterPro" id="IPR052165">
    <property type="entry name" value="Membrane_assoc_protease"/>
</dbReference>
<reference evidence="7 8" key="1">
    <citation type="submission" date="2023-12" db="EMBL/GenBank/DDBJ databases">
        <title>Description of an unclassified Opitutus bacterium of Verrucomicrobiota.</title>
        <authorList>
            <person name="Zhang D.-F."/>
        </authorList>
    </citation>
    <scope>NUCLEOTIDE SEQUENCE [LARGE SCALE GENOMIC DNA]</scope>
    <source>
        <strain evidence="7 8">WL0086</strain>
    </source>
</reference>
<keyword evidence="4 5" id="KW-0472">Membrane</keyword>
<name>A0ABZ1CHW3_9BACT</name>
<evidence type="ECO:0000256" key="3">
    <source>
        <dbReference type="ARBA" id="ARBA00022989"/>
    </source>
</evidence>
<evidence type="ECO:0000256" key="1">
    <source>
        <dbReference type="ARBA" id="ARBA00004141"/>
    </source>
</evidence>
<dbReference type="PANTHER" id="PTHR33507:SF3">
    <property type="entry name" value="INNER MEMBRANE PROTEIN YBBJ"/>
    <property type="match status" value="1"/>
</dbReference>
<dbReference type="Pfam" id="PF01957">
    <property type="entry name" value="NfeD"/>
    <property type="match status" value="1"/>
</dbReference>
<evidence type="ECO:0000256" key="4">
    <source>
        <dbReference type="ARBA" id="ARBA00023136"/>
    </source>
</evidence>